<dbReference type="Pfam" id="PF01841">
    <property type="entry name" value="Transglut_core"/>
    <property type="match status" value="1"/>
</dbReference>
<dbReference type="InterPro" id="IPR002931">
    <property type="entry name" value="Transglutaminase-like"/>
</dbReference>
<gene>
    <name evidence="2" type="ORF">DWW02_08375</name>
</gene>
<evidence type="ECO:0000313" key="2">
    <source>
        <dbReference type="EMBL" id="RGV77664.1"/>
    </source>
</evidence>
<dbReference type="Proteomes" id="UP000284543">
    <property type="component" value="Unassembled WGS sequence"/>
</dbReference>
<dbReference type="EMBL" id="QRZM01000002">
    <property type="protein sequence ID" value="RGV77664.1"/>
    <property type="molecule type" value="Genomic_DNA"/>
</dbReference>
<dbReference type="SUPFAM" id="SSF54001">
    <property type="entry name" value="Cysteine proteinases"/>
    <property type="match status" value="1"/>
</dbReference>
<feature type="domain" description="Transglutaminase-like" evidence="1">
    <location>
        <begin position="129"/>
        <end position="214"/>
    </location>
</feature>
<evidence type="ECO:0000313" key="3">
    <source>
        <dbReference type="Proteomes" id="UP000284543"/>
    </source>
</evidence>
<dbReference type="Gene3D" id="3.10.620.30">
    <property type="match status" value="1"/>
</dbReference>
<proteinExistence type="predicted"/>
<dbReference type="AlphaFoldDB" id="A0A412ZC51"/>
<sequence length="243" mass="27955">MNICFAKNLFAMQQTESSAGQVDVAGQLSSQMCSQYPEFECLGEDVLDALEGGRENGSFIKTDIVFDSQEEAFSFGRYYYRYIYLGKEEVTLYSFDENGKFAIYVSCGNPARAVSEHSQVQDRLSEVVQKCSTLGDREKAEYFYDWVYDNVSYDQTLKNRTIYDAVMNGNAVCWGYVSAYLMLCRNAGLICEPVYAGDHAWNRTWLDGEWRYCDITWDKSLGGTRWKFITQKDMDMDSMHNNL</sequence>
<protein>
    <submittedName>
        <fullName evidence="2">Transglutaminase</fullName>
    </submittedName>
</protein>
<dbReference type="InterPro" id="IPR038765">
    <property type="entry name" value="Papain-like_cys_pep_sf"/>
</dbReference>
<accession>A0A412ZC51</accession>
<organism evidence="2 3">
    <name type="scientific">Enterocloster bolteae</name>
    <dbReference type="NCBI Taxonomy" id="208479"/>
    <lineage>
        <taxon>Bacteria</taxon>
        <taxon>Bacillati</taxon>
        <taxon>Bacillota</taxon>
        <taxon>Clostridia</taxon>
        <taxon>Lachnospirales</taxon>
        <taxon>Lachnospiraceae</taxon>
        <taxon>Enterocloster</taxon>
    </lineage>
</organism>
<comment type="caution">
    <text evidence="2">The sequence shown here is derived from an EMBL/GenBank/DDBJ whole genome shotgun (WGS) entry which is preliminary data.</text>
</comment>
<name>A0A412ZC51_9FIRM</name>
<reference evidence="2 3" key="1">
    <citation type="submission" date="2018-08" db="EMBL/GenBank/DDBJ databases">
        <title>A genome reference for cultivated species of the human gut microbiota.</title>
        <authorList>
            <person name="Zou Y."/>
            <person name="Xue W."/>
            <person name="Luo G."/>
        </authorList>
    </citation>
    <scope>NUCLEOTIDE SEQUENCE [LARGE SCALE GENOMIC DNA]</scope>
    <source>
        <strain evidence="2 3">AF14-18</strain>
    </source>
</reference>
<evidence type="ECO:0000259" key="1">
    <source>
        <dbReference type="Pfam" id="PF01841"/>
    </source>
</evidence>